<dbReference type="SUPFAM" id="SSF53850">
    <property type="entry name" value="Periplasmic binding protein-like II"/>
    <property type="match status" value="1"/>
</dbReference>
<dbReference type="InterPro" id="IPR001638">
    <property type="entry name" value="Solute-binding_3/MltF_N"/>
</dbReference>
<dbReference type="Pfam" id="PF09084">
    <property type="entry name" value="NMT1"/>
    <property type="match status" value="1"/>
</dbReference>
<keyword evidence="3 4" id="KW-0732">Signal</keyword>
<dbReference type="Gene3D" id="3.40.190.10">
    <property type="entry name" value="Periplasmic binding protein-like II"/>
    <property type="match status" value="2"/>
</dbReference>
<dbReference type="AlphaFoldDB" id="A0A3G2R375"/>
<dbReference type="SMART" id="SM00062">
    <property type="entry name" value="PBPb"/>
    <property type="match status" value="1"/>
</dbReference>
<gene>
    <name evidence="6" type="ORF">D2962_04120</name>
</gene>
<evidence type="ECO:0000256" key="1">
    <source>
        <dbReference type="ARBA" id="ARBA00004418"/>
    </source>
</evidence>
<comment type="subcellular location">
    <subcellularLocation>
        <location evidence="1">Periplasm</location>
    </subcellularLocation>
</comment>
<dbReference type="Proteomes" id="UP000280960">
    <property type="component" value="Chromosome"/>
</dbReference>
<feature type="signal peptide" evidence="4">
    <location>
        <begin position="1"/>
        <end position="18"/>
    </location>
</feature>
<sequence>MKRLAWVLVFVMLFSILAAGCGQQAVKQEPKQSEKQQTVQEASKQEAAEPQQKTELAPLSPTVKVTVGMKQVVSDAGVLIGMARGYYKDMGIEIEPVQFNTGQDMINALGAGQLDVGCTVTAAGLFNAMLRGIPIKIVADKGINVAGKGYYRLMIRKDLVDEIKDFKDLNGRKLAVVGTASLDEIALDRVLNQGGLTTKDVDLQVIRAFPDIVAAMSNKSIDGGMVIEPFVTAAISKNIADPWKDPAEYDPDAQTALLVYGKSMLERPEVAKRFMVAYVKSLRDYNDAFFKNKNRDEVISILAQYSVVKDKELYKKMYPVGLNPDGYVRMKGIQMDLDWYKQRDLLKGDLKAEDVVDNSFCDFAVQVLGKYEK</sequence>
<evidence type="ECO:0000313" key="7">
    <source>
        <dbReference type="Proteomes" id="UP000280960"/>
    </source>
</evidence>
<evidence type="ECO:0000313" key="6">
    <source>
        <dbReference type="EMBL" id="AYO29900.1"/>
    </source>
</evidence>
<dbReference type="EMBL" id="CP033169">
    <property type="protein sequence ID" value="AYO29900.1"/>
    <property type="molecule type" value="Genomic_DNA"/>
</dbReference>
<evidence type="ECO:0000256" key="3">
    <source>
        <dbReference type="ARBA" id="ARBA00022729"/>
    </source>
</evidence>
<evidence type="ECO:0000259" key="5">
    <source>
        <dbReference type="SMART" id="SM00062"/>
    </source>
</evidence>
<dbReference type="KEGG" id="bacg:D2962_04120"/>
<keyword evidence="7" id="KW-1185">Reference proteome</keyword>
<proteinExistence type="inferred from homology"/>
<dbReference type="PANTHER" id="PTHR30024:SF47">
    <property type="entry name" value="TAURINE-BINDING PERIPLASMIC PROTEIN"/>
    <property type="match status" value="1"/>
</dbReference>
<dbReference type="PROSITE" id="PS51257">
    <property type="entry name" value="PROKAR_LIPOPROTEIN"/>
    <property type="match status" value="1"/>
</dbReference>
<accession>A0A3G2R375</accession>
<protein>
    <submittedName>
        <fullName evidence="6">Metal ABC transporter substrate-binding protein</fullName>
    </submittedName>
</protein>
<comment type="similarity">
    <text evidence="2">Belongs to the bacterial solute-binding protein SsuA/TauA family.</text>
</comment>
<feature type="domain" description="Solute-binding protein family 3/N-terminal" evidence="5">
    <location>
        <begin position="64"/>
        <end position="293"/>
    </location>
</feature>
<feature type="chain" id="PRO_5038356315" evidence="4">
    <location>
        <begin position="19"/>
        <end position="373"/>
    </location>
</feature>
<dbReference type="PANTHER" id="PTHR30024">
    <property type="entry name" value="ALIPHATIC SULFONATES-BINDING PROTEIN-RELATED"/>
    <property type="match status" value="1"/>
</dbReference>
<evidence type="ECO:0000256" key="4">
    <source>
        <dbReference type="SAM" id="SignalP"/>
    </source>
</evidence>
<dbReference type="InterPro" id="IPR015168">
    <property type="entry name" value="SsuA/THI5"/>
</dbReference>
<organism evidence="6 7">
    <name type="scientific">Biomaibacter acetigenes</name>
    <dbReference type="NCBI Taxonomy" id="2316383"/>
    <lineage>
        <taxon>Bacteria</taxon>
        <taxon>Bacillati</taxon>
        <taxon>Bacillota</taxon>
        <taxon>Clostridia</taxon>
        <taxon>Thermosediminibacterales</taxon>
        <taxon>Tepidanaerobacteraceae</taxon>
        <taxon>Biomaibacter</taxon>
    </lineage>
</organism>
<name>A0A3G2R375_9FIRM</name>
<evidence type="ECO:0000256" key="2">
    <source>
        <dbReference type="ARBA" id="ARBA00010742"/>
    </source>
</evidence>
<dbReference type="GO" id="GO:0042597">
    <property type="term" value="C:periplasmic space"/>
    <property type="evidence" value="ECO:0007669"/>
    <property type="project" value="UniProtKB-SubCell"/>
</dbReference>
<reference evidence="6 7" key="1">
    <citation type="submission" date="2018-10" db="EMBL/GenBank/DDBJ databases">
        <authorList>
            <person name="Zhang X."/>
        </authorList>
    </citation>
    <scope>NUCLEOTIDE SEQUENCE [LARGE SCALE GENOMIC DNA]</scope>
    <source>
        <strain evidence="6 7">SK-G1</strain>
    </source>
</reference>